<evidence type="ECO:0000313" key="9">
    <source>
        <dbReference type="Proteomes" id="UP000327118"/>
    </source>
</evidence>
<comment type="similarity">
    <text evidence="5">Belongs to the SAT4 family.</text>
</comment>
<evidence type="ECO:0000256" key="1">
    <source>
        <dbReference type="ARBA" id="ARBA00004141"/>
    </source>
</evidence>
<keyword evidence="9" id="KW-1185">Reference proteome</keyword>
<feature type="transmembrane region" description="Helical" evidence="6">
    <location>
        <begin position="291"/>
        <end position="311"/>
    </location>
</feature>
<keyword evidence="4 6" id="KW-0472">Membrane</keyword>
<protein>
    <recommendedName>
        <fullName evidence="7">Rhodopsin domain-containing protein</fullName>
    </recommendedName>
</protein>
<name>A0A5N6ZDJ1_9EURO</name>
<keyword evidence="3 6" id="KW-1133">Transmembrane helix</keyword>
<feature type="transmembrane region" description="Helical" evidence="6">
    <location>
        <begin position="256"/>
        <end position="279"/>
    </location>
</feature>
<feature type="transmembrane region" description="Helical" evidence="6">
    <location>
        <begin position="87"/>
        <end position="109"/>
    </location>
</feature>
<sequence>MSCLLSPYPTRKILAEADSVSSVPKPPISRVIDLSNAFPLALHLDLPAKPIMRTVPSLGSTIRPSSPDNPSQGPKMMSDYAQPDEKHFLTIIWITTGIPAIFLSARFYLRCKVDRHYRADDALVLTAWVLLVVYASIWSAIIKKRHASFPIAVDLTDLHADFHWVDKRYQYAQLGAYCIATVSLWCVKFSFAFFLRGLGERYKLQRVIWWVVFGMLLAALVGSLRSLAWKCGLSELRDFQDNCLSSTAIHNQRIDFITLTVLDVLSDVAIILLSGNVLWRVRISWSRKIALVGISLLTAFIITVSVIRLVIFLESVVSNVLMAIWTGVELSVAIIVACIASLWTLRNMFKKHRADALAAAP</sequence>
<feature type="transmembrane region" description="Helical" evidence="6">
    <location>
        <begin position="323"/>
        <end position="345"/>
    </location>
</feature>
<evidence type="ECO:0000256" key="3">
    <source>
        <dbReference type="ARBA" id="ARBA00022989"/>
    </source>
</evidence>
<evidence type="ECO:0000256" key="4">
    <source>
        <dbReference type="ARBA" id="ARBA00023136"/>
    </source>
</evidence>
<feature type="transmembrane region" description="Helical" evidence="6">
    <location>
        <begin position="121"/>
        <end position="141"/>
    </location>
</feature>
<gene>
    <name evidence="8" type="ORF">BDV28DRAFT_145907</name>
</gene>
<keyword evidence="2 6" id="KW-0812">Transmembrane</keyword>
<evidence type="ECO:0000256" key="5">
    <source>
        <dbReference type="ARBA" id="ARBA00038359"/>
    </source>
</evidence>
<feature type="domain" description="Rhodopsin" evidence="7">
    <location>
        <begin position="105"/>
        <end position="345"/>
    </location>
</feature>
<dbReference type="PANTHER" id="PTHR33048:SF47">
    <property type="entry name" value="INTEGRAL MEMBRANE PROTEIN-RELATED"/>
    <property type="match status" value="1"/>
</dbReference>
<reference evidence="9" key="1">
    <citation type="submission" date="2019-04" db="EMBL/GenBank/DDBJ databases">
        <title>Friends and foes A comparative genomics studyof 23 Aspergillus species from section Flavi.</title>
        <authorList>
            <consortium name="DOE Joint Genome Institute"/>
            <person name="Kjaerbolling I."/>
            <person name="Vesth T."/>
            <person name="Frisvad J.C."/>
            <person name="Nybo J.L."/>
            <person name="Theobald S."/>
            <person name="Kildgaard S."/>
            <person name="Isbrandt T."/>
            <person name="Kuo A."/>
            <person name="Sato A."/>
            <person name="Lyhne E.K."/>
            <person name="Kogle M.E."/>
            <person name="Wiebenga A."/>
            <person name="Kun R.S."/>
            <person name="Lubbers R.J."/>
            <person name="Makela M.R."/>
            <person name="Barry K."/>
            <person name="Chovatia M."/>
            <person name="Clum A."/>
            <person name="Daum C."/>
            <person name="Haridas S."/>
            <person name="He G."/>
            <person name="LaButti K."/>
            <person name="Lipzen A."/>
            <person name="Mondo S."/>
            <person name="Riley R."/>
            <person name="Salamov A."/>
            <person name="Simmons B.A."/>
            <person name="Magnuson J.K."/>
            <person name="Henrissat B."/>
            <person name="Mortensen U.H."/>
            <person name="Larsen T.O."/>
            <person name="Devries R.P."/>
            <person name="Grigoriev I.V."/>
            <person name="Machida M."/>
            <person name="Baker S.E."/>
            <person name="Andersen M.R."/>
        </authorList>
    </citation>
    <scope>NUCLEOTIDE SEQUENCE [LARGE SCALE GENOMIC DNA]</scope>
    <source>
        <strain evidence="9">CBS 553.77</strain>
    </source>
</reference>
<dbReference type="PANTHER" id="PTHR33048">
    <property type="entry name" value="PTH11-LIKE INTEGRAL MEMBRANE PROTEIN (AFU_ORTHOLOGUE AFUA_5G11245)"/>
    <property type="match status" value="1"/>
</dbReference>
<dbReference type="Proteomes" id="UP000327118">
    <property type="component" value="Unassembled WGS sequence"/>
</dbReference>
<dbReference type="Pfam" id="PF20684">
    <property type="entry name" value="Fung_rhodopsin"/>
    <property type="match status" value="1"/>
</dbReference>
<organism evidence="8 9">
    <name type="scientific">Aspergillus coremiiformis</name>
    <dbReference type="NCBI Taxonomy" id="138285"/>
    <lineage>
        <taxon>Eukaryota</taxon>
        <taxon>Fungi</taxon>
        <taxon>Dikarya</taxon>
        <taxon>Ascomycota</taxon>
        <taxon>Pezizomycotina</taxon>
        <taxon>Eurotiomycetes</taxon>
        <taxon>Eurotiomycetidae</taxon>
        <taxon>Eurotiales</taxon>
        <taxon>Aspergillaceae</taxon>
        <taxon>Aspergillus</taxon>
        <taxon>Aspergillus subgen. Circumdati</taxon>
    </lineage>
</organism>
<proteinExistence type="inferred from homology"/>
<comment type="subcellular location">
    <subcellularLocation>
        <location evidence="1">Membrane</location>
        <topology evidence="1">Multi-pass membrane protein</topology>
    </subcellularLocation>
</comment>
<evidence type="ECO:0000256" key="6">
    <source>
        <dbReference type="SAM" id="Phobius"/>
    </source>
</evidence>
<dbReference type="AlphaFoldDB" id="A0A5N6ZDJ1"/>
<evidence type="ECO:0000313" key="8">
    <source>
        <dbReference type="EMBL" id="KAE8355722.1"/>
    </source>
</evidence>
<feature type="transmembrane region" description="Helical" evidence="6">
    <location>
        <begin position="207"/>
        <end position="228"/>
    </location>
</feature>
<accession>A0A5N6ZDJ1</accession>
<dbReference type="EMBL" id="ML739048">
    <property type="protein sequence ID" value="KAE8355722.1"/>
    <property type="molecule type" value="Genomic_DNA"/>
</dbReference>
<dbReference type="InterPro" id="IPR052337">
    <property type="entry name" value="SAT4-like"/>
</dbReference>
<evidence type="ECO:0000256" key="2">
    <source>
        <dbReference type="ARBA" id="ARBA00022692"/>
    </source>
</evidence>
<feature type="transmembrane region" description="Helical" evidence="6">
    <location>
        <begin position="174"/>
        <end position="195"/>
    </location>
</feature>
<dbReference type="GO" id="GO:0016020">
    <property type="term" value="C:membrane"/>
    <property type="evidence" value="ECO:0007669"/>
    <property type="project" value="UniProtKB-SubCell"/>
</dbReference>
<evidence type="ECO:0000259" key="7">
    <source>
        <dbReference type="Pfam" id="PF20684"/>
    </source>
</evidence>
<dbReference type="InterPro" id="IPR049326">
    <property type="entry name" value="Rhodopsin_dom_fungi"/>
</dbReference>
<dbReference type="OrthoDB" id="444631at2759"/>